<gene>
    <name evidence="2" type="ORF">EA473_19985</name>
</gene>
<name>A0A3N6LR91_NATCH</name>
<accession>A0A3N6LR91</accession>
<comment type="caution">
    <text evidence="2">The sequence shown here is derived from an EMBL/GenBank/DDBJ whole genome shotgun (WGS) entry which is preliminary data.</text>
</comment>
<evidence type="ECO:0000313" key="2">
    <source>
        <dbReference type="EMBL" id="RQG90877.1"/>
    </source>
</evidence>
<dbReference type="EMBL" id="REGA01000023">
    <property type="protein sequence ID" value="RQG90877.1"/>
    <property type="molecule type" value="Genomic_DNA"/>
</dbReference>
<dbReference type="Proteomes" id="UP000282323">
    <property type="component" value="Unassembled WGS sequence"/>
</dbReference>
<proteinExistence type="predicted"/>
<dbReference type="Pfam" id="PF18545">
    <property type="entry name" value="HalOD1"/>
    <property type="match status" value="1"/>
</dbReference>
<organism evidence="2 3">
    <name type="scientific">Natrarchaeobius chitinivorans</name>
    <dbReference type="NCBI Taxonomy" id="1679083"/>
    <lineage>
        <taxon>Archaea</taxon>
        <taxon>Methanobacteriati</taxon>
        <taxon>Methanobacteriota</taxon>
        <taxon>Stenosarchaea group</taxon>
        <taxon>Halobacteria</taxon>
        <taxon>Halobacteriales</taxon>
        <taxon>Natrialbaceae</taxon>
        <taxon>Natrarchaeobius</taxon>
    </lineage>
</organism>
<dbReference type="InterPro" id="IPR040624">
    <property type="entry name" value="HalOD1"/>
</dbReference>
<dbReference type="AlphaFoldDB" id="A0A3N6LR91"/>
<dbReference type="OrthoDB" id="176038at2157"/>
<reference evidence="2 3" key="1">
    <citation type="submission" date="2018-10" db="EMBL/GenBank/DDBJ databases">
        <title>Natrarchaeobius chitinivorans gen. nov., sp. nov., and Natrarchaeobius haloalkaliphilus sp. nov., alkaliphilic, chitin-utilizing haloarchaea from hypersaline alkaline lakes.</title>
        <authorList>
            <person name="Sorokin D.Y."/>
            <person name="Elcheninov A.G."/>
            <person name="Kostrikina N.A."/>
            <person name="Bale N.J."/>
            <person name="Sinninghe Damste J.S."/>
            <person name="Khijniak T.V."/>
            <person name="Kublanov I.V."/>
            <person name="Toshchakov S.V."/>
        </authorList>
    </citation>
    <scope>NUCLEOTIDE SEQUENCE [LARGE SCALE GENOMIC DNA]</scope>
    <source>
        <strain evidence="2 3">AArcht4T</strain>
    </source>
</reference>
<feature type="domain" description="Halobacterial output" evidence="1">
    <location>
        <begin position="22"/>
        <end position="67"/>
    </location>
</feature>
<evidence type="ECO:0000313" key="3">
    <source>
        <dbReference type="Proteomes" id="UP000282323"/>
    </source>
</evidence>
<evidence type="ECO:0000259" key="1">
    <source>
        <dbReference type="Pfam" id="PF18545"/>
    </source>
</evidence>
<dbReference type="RefSeq" id="WP_124197320.1">
    <property type="nucleotide sequence ID" value="NZ_REGA01000023.1"/>
</dbReference>
<keyword evidence="3" id="KW-1185">Reference proteome</keyword>
<sequence length="70" mass="7877">MSEQRLLVEIVEALEEQGLDQDGYQLQRVIDVDALEQLANSADSDTELEIRFTVGEFCVLVTDSEVTIFV</sequence>
<protein>
    <recommendedName>
        <fullName evidence="1">Halobacterial output domain-containing protein</fullName>
    </recommendedName>
</protein>